<name>A0ABM7RSS1_9PSED</name>
<keyword evidence="2" id="KW-1185">Reference proteome</keyword>
<sequence>MRAGLSLAMNVAGLGLLLGLCALGASLYPSSEAQASGIPYASNRPQSFQFSSDFTEPYNSVGQEFEYNNDRQRFDDHGNKVAGPGTETWVGLTSLLHYWKMDGLPNTGFIASITLPEIAVRGNGTRVSGLGDPLVGGLVWYNPTPLRTIGMQAYVQLPTGADSVSSDTYALWPSLFYNEWLGKVNIDLLVGAIIRGEGPHHTDPGDTGHANLRVGYNIVDRPTYQVTPFVSADYQKTFSSEDRNNNTIEFSDSNETALGAGVLFQLKPGVQKVFNQKMWDQVSIHYSKGVEGRNTTVTDGLFVQFWHYW</sequence>
<accession>A0ABM7RSS1</accession>
<dbReference type="Pfam" id="PF13557">
    <property type="entry name" value="Phenol_MetA_deg"/>
    <property type="match status" value="1"/>
</dbReference>
<dbReference type="Proteomes" id="UP000218595">
    <property type="component" value="Chromosome"/>
</dbReference>
<dbReference type="RefSeq" id="WP_254007531.1">
    <property type="nucleotide sequence ID" value="NZ_AP017423.2"/>
</dbReference>
<evidence type="ECO:0008006" key="3">
    <source>
        <dbReference type="Google" id="ProtNLM"/>
    </source>
</evidence>
<evidence type="ECO:0000313" key="2">
    <source>
        <dbReference type="Proteomes" id="UP000218595"/>
    </source>
</evidence>
<dbReference type="InterPro" id="IPR025737">
    <property type="entry name" value="FApF"/>
</dbReference>
<reference evidence="1 2" key="1">
    <citation type="submission" date="2016-04" db="EMBL/GenBank/DDBJ databases">
        <title>Complete genome sequence of Pseudomonas sp. LAB-08 isolated from TCE contaminated aquifer soil.</title>
        <authorList>
            <person name="Dohra H."/>
            <person name="Suzuki K."/>
            <person name="Fatma A."/>
            <person name="Inuzuka Y."/>
            <person name="Honjo M."/>
            <person name="Tashiro Y."/>
            <person name="Futamata H."/>
        </authorList>
    </citation>
    <scope>NUCLEOTIDE SEQUENCE [LARGE SCALE GENOMIC DNA]</scope>
    <source>
        <strain evidence="1 2">LAB-08</strain>
    </source>
</reference>
<organism evidence="1 2">
    <name type="scientific">Pseudomonas izuensis</name>
    <dbReference type="NCBI Taxonomy" id="2684212"/>
    <lineage>
        <taxon>Bacteria</taxon>
        <taxon>Pseudomonadati</taxon>
        <taxon>Pseudomonadota</taxon>
        <taxon>Gammaproteobacteria</taxon>
        <taxon>Pseudomonadales</taxon>
        <taxon>Pseudomonadaceae</taxon>
        <taxon>Pseudomonas</taxon>
    </lineage>
</organism>
<evidence type="ECO:0000313" key="1">
    <source>
        <dbReference type="EMBL" id="BCX68159.1"/>
    </source>
</evidence>
<proteinExistence type="predicted"/>
<dbReference type="EMBL" id="AP017423">
    <property type="protein sequence ID" value="BCX68159.1"/>
    <property type="molecule type" value="Genomic_DNA"/>
</dbReference>
<gene>
    <name evidence="1" type="ORF">LAB08_R27990</name>
</gene>
<protein>
    <recommendedName>
        <fullName evidence="3">Transporter</fullName>
    </recommendedName>
</protein>